<keyword evidence="5 13" id="KW-0378">Hydrolase</keyword>
<feature type="binding site" evidence="12">
    <location>
        <position position="287"/>
    </location>
    <ligand>
        <name>Zn(2+)</name>
        <dbReference type="ChEBI" id="CHEBI:29105"/>
        <note>catalytic</note>
    </ligand>
</feature>
<feature type="active site" description="Proton donor" evidence="11">
    <location>
        <position position="373"/>
    </location>
</feature>
<evidence type="ECO:0000256" key="12">
    <source>
        <dbReference type="PIRSR" id="PIRSR627057-2"/>
    </source>
</evidence>
<dbReference type="PANTHER" id="PTHR10120">
    <property type="entry name" value="CAAX PRENYL PROTEASE 1"/>
    <property type="match status" value="1"/>
</dbReference>
<evidence type="ECO:0000259" key="15">
    <source>
        <dbReference type="Pfam" id="PF01435"/>
    </source>
</evidence>
<dbReference type="EC" id="3.4.24.-" evidence="18"/>
<organism evidence="17 18">
    <name type="scientific">Derxia gummosa DSM 723</name>
    <dbReference type="NCBI Taxonomy" id="1121388"/>
    <lineage>
        <taxon>Bacteria</taxon>
        <taxon>Pseudomonadati</taxon>
        <taxon>Pseudomonadota</taxon>
        <taxon>Betaproteobacteria</taxon>
        <taxon>Burkholderiales</taxon>
        <taxon>Alcaligenaceae</taxon>
        <taxon>Derxia</taxon>
    </lineage>
</organism>
<dbReference type="RefSeq" id="WP_051378233.1">
    <property type="nucleotide sequence ID" value="NZ_AXWS01000008.1"/>
</dbReference>
<dbReference type="Pfam" id="PF16491">
    <property type="entry name" value="Peptidase_M48_N"/>
    <property type="match status" value="1"/>
</dbReference>
<feature type="transmembrane region" description="Helical" evidence="14">
    <location>
        <begin position="190"/>
        <end position="212"/>
    </location>
</feature>
<feature type="transmembrane region" description="Helical" evidence="14">
    <location>
        <begin position="153"/>
        <end position="178"/>
    </location>
</feature>
<keyword evidence="8 14" id="KW-1133">Transmembrane helix</keyword>
<feature type="transmembrane region" description="Helical" evidence="14">
    <location>
        <begin position="113"/>
        <end position="133"/>
    </location>
</feature>
<keyword evidence="3 14" id="KW-0812">Transmembrane</keyword>
<dbReference type="GO" id="GO:0046872">
    <property type="term" value="F:metal ion binding"/>
    <property type="evidence" value="ECO:0007669"/>
    <property type="project" value="UniProtKB-KW"/>
</dbReference>
<keyword evidence="10 14" id="KW-0472">Membrane</keyword>
<keyword evidence="4 12" id="KW-0479">Metal-binding</keyword>
<reference evidence="18" key="4">
    <citation type="submission" date="2025-08" db="UniProtKB">
        <authorList>
            <consortium name="RefSeq"/>
        </authorList>
    </citation>
    <scope>IDENTIFICATION</scope>
</reference>
<evidence type="ECO:0000256" key="8">
    <source>
        <dbReference type="ARBA" id="ARBA00022989"/>
    </source>
</evidence>
<feature type="binding site" evidence="12">
    <location>
        <position position="369"/>
    </location>
    <ligand>
        <name>Zn(2+)</name>
        <dbReference type="ChEBI" id="CHEBI:29105"/>
        <note>catalytic</note>
    </ligand>
</feature>
<feature type="transmembrane region" description="Helical" evidence="14">
    <location>
        <begin position="12"/>
        <end position="32"/>
    </location>
</feature>
<dbReference type="AlphaFoldDB" id="A0A8B6X925"/>
<evidence type="ECO:0000256" key="11">
    <source>
        <dbReference type="PIRSR" id="PIRSR627057-1"/>
    </source>
</evidence>
<dbReference type="Gene3D" id="3.30.2010.10">
    <property type="entry name" value="Metalloproteases ('zincins'), catalytic domain"/>
    <property type="match status" value="1"/>
</dbReference>
<keyword evidence="6" id="KW-0256">Endoplasmic reticulum</keyword>
<dbReference type="InterPro" id="IPR032456">
    <property type="entry name" value="Peptidase_M48_N"/>
</dbReference>
<evidence type="ECO:0000256" key="5">
    <source>
        <dbReference type="ARBA" id="ARBA00022801"/>
    </source>
</evidence>
<dbReference type="SUPFAM" id="SSF103473">
    <property type="entry name" value="MFS general substrate transporter"/>
    <property type="match status" value="1"/>
</dbReference>
<feature type="transmembrane region" description="Helical" evidence="14">
    <location>
        <begin position="79"/>
        <end position="101"/>
    </location>
</feature>
<dbReference type="CDD" id="cd07343">
    <property type="entry name" value="M48A_Zmpste24p_like"/>
    <property type="match status" value="1"/>
</dbReference>
<keyword evidence="7 12" id="KW-0862">Zinc</keyword>
<protein>
    <submittedName>
        <fullName evidence="18">M48 family metallopeptidase</fullName>
        <ecNumber evidence="18">3.4.24.-</ecNumber>
    </submittedName>
</protein>
<evidence type="ECO:0000259" key="16">
    <source>
        <dbReference type="Pfam" id="PF16491"/>
    </source>
</evidence>
<evidence type="ECO:0000256" key="6">
    <source>
        <dbReference type="ARBA" id="ARBA00022824"/>
    </source>
</evidence>
<keyword evidence="2 13" id="KW-0645">Protease</keyword>
<dbReference type="InterPro" id="IPR027057">
    <property type="entry name" value="CAXX_Prtase_1"/>
</dbReference>
<comment type="cofactor">
    <cofactor evidence="12 13">
        <name>Zn(2+)</name>
        <dbReference type="ChEBI" id="CHEBI:29105"/>
    </cofactor>
    <text evidence="12 13">Binds 1 zinc ion per subunit.</text>
</comment>
<feature type="domain" description="CAAX prenyl protease 1 N-terminal" evidence="16">
    <location>
        <begin position="36"/>
        <end position="214"/>
    </location>
</feature>
<comment type="subcellular location">
    <subcellularLocation>
        <location evidence="1">Endoplasmic reticulum membrane</location>
        <topology evidence="1">Multi-pass membrane protein</topology>
    </subcellularLocation>
</comment>
<dbReference type="FunFam" id="3.30.2010.10:FF:000002">
    <property type="entry name" value="CAAX prenyl protease"/>
    <property type="match status" value="1"/>
</dbReference>
<dbReference type="InterPro" id="IPR001915">
    <property type="entry name" value="Peptidase_M48"/>
</dbReference>
<dbReference type="InterPro" id="IPR036259">
    <property type="entry name" value="MFS_trans_sf"/>
</dbReference>
<evidence type="ECO:0000256" key="3">
    <source>
        <dbReference type="ARBA" id="ARBA00022692"/>
    </source>
</evidence>
<feature type="binding site" evidence="12">
    <location>
        <position position="291"/>
    </location>
    <ligand>
        <name>Zn(2+)</name>
        <dbReference type="ChEBI" id="CHEBI:29105"/>
        <note>catalytic</note>
    </ligand>
</feature>
<evidence type="ECO:0000256" key="14">
    <source>
        <dbReference type="SAM" id="Phobius"/>
    </source>
</evidence>
<evidence type="ECO:0000256" key="9">
    <source>
        <dbReference type="ARBA" id="ARBA00023049"/>
    </source>
</evidence>
<evidence type="ECO:0000256" key="1">
    <source>
        <dbReference type="ARBA" id="ARBA00004477"/>
    </source>
</evidence>
<comment type="similarity">
    <text evidence="13">Belongs to the peptidase M48 family.</text>
</comment>
<reference evidence="18" key="1">
    <citation type="journal article" date="1995" name="Curr. Opin. Struct. Biol.">
        <title>Structural features of a superfamily of zinc-endopeptidases: the metzincins.</title>
        <authorList>
            <person name="Stocker W."/>
            <person name="Bode W."/>
        </authorList>
    </citation>
    <scope>NUCLEOTIDE SEQUENCE</scope>
</reference>
<evidence type="ECO:0000256" key="2">
    <source>
        <dbReference type="ARBA" id="ARBA00022670"/>
    </source>
</evidence>
<feature type="active site" evidence="11">
    <location>
        <position position="288"/>
    </location>
</feature>
<evidence type="ECO:0000256" key="7">
    <source>
        <dbReference type="ARBA" id="ARBA00022833"/>
    </source>
</evidence>
<evidence type="ECO:0000313" key="18">
    <source>
        <dbReference type="RefSeq" id="WP_051378233.1"/>
    </source>
</evidence>
<keyword evidence="9 13" id="KW-0482">Metalloprotease</keyword>
<feature type="transmembrane region" description="Helical" evidence="14">
    <location>
        <begin position="301"/>
        <end position="319"/>
    </location>
</feature>
<dbReference type="GO" id="GO:0071586">
    <property type="term" value="P:CAAX-box protein processing"/>
    <property type="evidence" value="ECO:0007669"/>
    <property type="project" value="InterPro"/>
</dbReference>
<dbReference type="Pfam" id="PF01435">
    <property type="entry name" value="Peptidase_M48"/>
    <property type="match status" value="1"/>
</dbReference>
<evidence type="ECO:0000256" key="13">
    <source>
        <dbReference type="RuleBase" id="RU003983"/>
    </source>
</evidence>
<feature type="transmembrane region" description="Helical" evidence="14">
    <location>
        <begin position="339"/>
        <end position="357"/>
    </location>
</feature>
<proteinExistence type="inferred from homology"/>
<evidence type="ECO:0000313" key="17">
    <source>
        <dbReference type="Proteomes" id="UP000675920"/>
    </source>
</evidence>
<dbReference type="GO" id="GO:0004222">
    <property type="term" value="F:metalloendopeptidase activity"/>
    <property type="evidence" value="ECO:0007669"/>
    <property type="project" value="InterPro"/>
</dbReference>
<accession>A0A8B6X925</accession>
<dbReference type="OrthoDB" id="9781930at2"/>
<evidence type="ECO:0000256" key="4">
    <source>
        <dbReference type="ARBA" id="ARBA00022723"/>
    </source>
</evidence>
<keyword evidence="17" id="KW-1185">Reference proteome</keyword>
<reference evidence="18" key="2">
    <citation type="journal article" date="1996" name="Adv. Exp. Med. Biol.">
        <title>The metzincin-superfamily of zinc-peptidases.</title>
        <authorList>
            <person name="Bode W."/>
            <person name="Grams F."/>
            <person name="Reinemer P."/>
            <person name="Gomis-Ruth F.X."/>
            <person name="Baumann U."/>
            <person name="McKay D.B."/>
            <person name="Stocker W."/>
        </authorList>
    </citation>
    <scope>NUCLEOTIDE SEQUENCE</scope>
</reference>
<sequence length="431" mass="47148">MLSDWFHTQAPLLLAAAFSLCLLLSFGLRQWLALRQIRHVARHAAEVPAQFAGRVSAEAHRKAAGYTIARVQLGMLDRVIGAALLLGFTLLGGIGALHGWLLGLMGAGLWQQLALVGAVLAISSLTDLPLAWYRQFRLEARFGFNRMTLGLWLADMVKGTLVGLVLGGPLLAALLWLMDAAGERWWLWAWALWSGFNLLLLVIFPTVIAPLFNKFEPLNDEALRSRIEALMARCGFASKGLFVMDGSRRSSHGNAYFTGFGKARRIVFFDTLIERLAPVEIEAVLAHELGHFKLKHVTRRMLASFAISLGVFALLGWLAGKVWFYVGLGVTPMLDSSNAALALLLFFLAMPVFGFAFGPVASWLSRRDEFAADAFAARQSDANALVSALVKLYEDNASTLTPDPLYSAWHDSHPPAPLRIARLGQLAGQGA</sequence>
<feature type="domain" description="Peptidase M48" evidence="15">
    <location>
        <begin position="217"/>
        <end position="424"/>
    </location>
</feature>
<dbReference type="Proteomes" id="UP000675920">
    <property type="component" value="Unplaced"/>
</dbReference>
<name>A0A8B6X925_9BURK</name>
<evidence type="ECO:0000256" key="10">
    <source>
        <dbReference type="ARBA" id="ARBA00023136"/>
    </source>
</evidence>
<reference evidence="18" key="3">
    <citation type="journal article" date="2016" name="Nucleic Acids Res.">
        <title>Twenty years of the MEROPS database of proteolytic enzymes, their substrates and inhibitors.</title>
        <authorList>
            <person name="Rawlings N.D."/>
            <person name="Barrett A.J."/>
            <person name="Finn R."/>
        </authorList>
    </citation>
    <scope>NUCLEOTIDE SEQUENCE</scope>
</reference>